<reference evidence="8 9" key="1">
    <citation type="submission" date="2017-12" db="EMBL/GenBank/DDBJ databases">
        <title>Phylogenetic diversity of female urinary microbiome.</title>
        <authorList>
            <person name="Thomas-White K."/>
            <person name="Wolfe A.J."/>
        </authorList>
    </citation>
    <scope>NUCLEOTIDE SEQUENCE [LARGE SCALE GENOMIC DNA]</scope>
    <source>
        <strain evidence="8 9">UMB0004</strain>
    </source>
</reference>
<evidence type="ECO:0000313" key="8">
    <source>
        <dbReference type="EMBL" id="PLA56191.1"/>
    </source>
</evidence>
<keyword evidence="6" id="KW-0663">Pyridoxal phosphate</keyword>
<comment type="caution">
    <text evidence="8">The sequence shown here is derived from an EMBL/GenBank/DDBJ whole genome shotgun (WGS) entry which is preliminary data.</text>
</comment>
<dbReference type="InterPro" id="IPR015422">
    <property type="entry name" value="PyrdxlP-dep_Trfase_small"/>
</dbReference>
<keyword evidence="5" id="KW-0808">Transferase</keyword>
<dbReference type="GO" id="GO:1901605">
    <property type="term" value="P:alpha-amino acid metabolic process"/>
    <property type="evidence" value="ECO:0007669"/>
    <property type="project" value="TreeGrafter"/>
</dbReference>
<dbReference type="InterPro" id="IPR015424">
    <property type="entry name" value="PyrdxlP-dep_Trfase"/>
</dbReference>
<dbReference type="CDD" id="cd00609">
    <property type="entry name" value="AAT_like"/>
    <property type="match status" value="1"/>
</dbReference>
<dbReference type="Pfam" id="PF00155">
    <property type="entry name" value="Aminotran_1_2"/>
    <property type="match status" value="1"/>
</dbReference>
<dbReference type="SUPFAM" id="SSF53383">
    <property type="entry name" value="PLP-dependent transferases"/>
    <property type="match status" value="1"/>
</dbReference>
<dbReference type="InterPro" id="IPR050859">
    <property type="entry name" value="Class-I_PLP-dep_aminotransf"/>
</dbReference>
<name>A0AAP8LVJ3_LACRH</name>
<keyword evidence="4 8" id="KW-0032">Aminotransferase</keyword>
<dbReference type="AlphaFoldDB" id="A0AAP8LVJ3"/>
<dbReference type="Gene3D" id="3.90.1150.10">
    <property type="entry name" value="Aspartate Aminotransferase, domain 1"/>
    <property type="match status" value="1"/>
</dbReference>
<evidence type="ECO:0000256" key="5">
    <source>
        <dbReference type="ARBA" id="ARBA00022679"/>
    </source>
</evidence>
<feature type="domain" description="Aminotransferase class I/classII large" evidence="7">
    <location>
        <begin position="40"/>
        <end position="383"/>
    </location>
</feature>
<dbReference type="RefSeq" id="WP_047677821.1">
    <property type="nucleotide sequence ID" value="NZ_CP017063.1"/>
</dbReference>
<gene>
    <name evidence="8" type="ORF">CYJ91_11010</name>
</gene>
<proteinExistence type="inferred from homology"/>
<evidence type="ECO:0000259" key="7">
    <source>
        <dbReference type="Pfam" id="PF00155"/>
    </source>
</evidence>
<comment type="cofactor">
    <cofactor evidence="1">
        <name>pyridoxal 5'-phosphate</name>
        <dbReference type="ChEBI" id="CHEBI:597326"/>
    </cofactor>
</comment>
<dbReference type="GO" id="GO:0030170">
    <property type="term" value="F:pyridoxal phosphate binding"/>
    <property type="evidence" value="ECO:0007669"/>
    <property type="project" value="InterPro"/>
</dbReference>
<evidence type="ECO:0000256" key="6">
    <source>
        <dbReference type="ARBA" id="ARBA00022898"/>
    </source>
</evidence>
<dbReference type="InterPro" id="IPR015421">
    <property type="entry name" value="PyrdxlP-dep_Trfase_major"/>
</dbReference>
<accession>A0AAP8LVJ3</accession>
<dbReference type="GeneID" id="69830327"/>
<evidence type="ECO:0000256" key="4">
    <source>
        <dbReference type="ARBA" id="ARBA00022576"/>
    </source>
</evidence>
<evidence type="ECO:0000313" key="9">
    <source>
        <dbReference type="Proteomes" id="UP000234212"/>
    </source>
</evidence>
<evidence type="ECO:0000256" key="2">
    <source>
        <dbReference type="ARBA" id="ARBA00007441"/>
    </source>
</evidence>
<dbReference type="InterPro" id="IPR004839">
    <property type="entry name" value="Aminotransferase_I/II_large"/>
</dbReference>
<dbReference type="GO" id="GO:0008483">
    <property type="term" value="F:transaminase activity"/>
    <property type="evidence" value="ECO:0007669"/>
    <property type="project" value="UniProtKB-KW"/>
</dbReference>
<comment type="subunit">
    <text evidence="3">Homodimer.</text>
</comment>
<dbReference type="EMBL" id="PKJX01000005">
    <property type="protein sequence ID" value="PLA56191.1"/>
    <property type="molecule type" value="Genomic_DNA"/>
</dbReference>
<dbReference type="PANTHER" id="PTHR42790">
    <property type="entry name" value="AMINOTRANSFERASE"/>
    <property type="match status" value="1"/>
</dbReference>
<comment type="similarity">
    <text evidence="2">Belongs to the class-I pyridoxal-phosphate-dependent aminotransferase family.</text>
</comment>
<dbReference type="Gene3D" id="3.40.640.10">
    <property type="entry name" value="Type I PLP-dependent aspartate aminotransferase-like (Major domain)"/>
    <property type="match status" value="1"/>
</dbReference>
<organism evidence="8 9">
    <name type="scientific">Lacticaseibacillus rhamnosus</name>
    <name type="common">Lactobacillus rhamnosus</name>
    <dbReference type="NCBI Taxonomy" id="47715"/>
    <lineage>
        <taxon>Bacteria</taxon>
        <taxon>Bacillati</taxon>
        <taxon>Bacillota</taxon>
        <taxon>Bacilli</taxon>
        <taxon>Lactobacillales</taxon>
        <taxon>Lactobacillaceae</taxon>
        <taxon>Lacticaseibacillus</taxon>
    </lineage>
</organism>
<dbReference type="FunFam" id="3.40.640.10:FF:000053">
    <property type="entry name" value="Aminotransferase, class I"/>
    <property type="match status" value="1"/>
</dbReference>
<evidence type="ECO:0000256" key="3">
    <source>
        <dbReference type="ARBA" id="ARBA00011738"/>
    </source>
</evidence>
<protein>
    <submittedName>
        <fullName evidence="8">PLP-dependent aminotransferase family protein</fullName>
    </submittedName>
</protein>
<dbReference type="PANTHER" id="PTHR42790:SF19">
    <property type="entry name" value="KYNURENINE_ALPHA-AMINOADIPATE AMINOTRANSFERASE, MITOCHONDRIAL"/>
    <property type="match status" value="1"/>
</dbReference>
<dbReference type="Proteomes" id="UP000234212">
    <property type="component" value="Unassembled WGS sequence"/>
</dbReference>
<sequence>MKFAKRTQKTGNSGLEDLFAASGPNVISFAGGYPDRSLFPTQQLNQAFKHSFNSGDTELLQYASTQGYLPLREKIAARLRATGIPTRADNIMMTQGAQQGLDLVARLMLDPGDGLVVEAPTYLGALAAFNAYQPTYYEIPMQDDGMDMNALQRVLMSHKVKFIYTVPDFQNPTGVVMSVAKRKALIRLANQYDVMILEDNPYRDLRYDGKPLPTIKSFDTQGRVVYLGSFSKILSPSLRMGWLVAAPDLLQELLALKGGSDLESSNLTMHGIDAYMAENDLDAHITEIQNRYREKKNAMVAAMNRYLPAEAHFTNPDGGFFLWLTMPAGFDMGAFMKQHLLPESNISYVPSANLYATSAQVNGARLNFTGPTLEQIDTGIKALGDALKTALQHHLVAEQA</sequence>
<evidence type="ECO:0000256" key="1">
    <source>
        <dbReference type="ARBA" id="ARBA00001933"/>
    </source>
</evidence>